<proteinExistence type="predicted"/>
<reference evidence="1 2" key="1">
    <citation type="submission" date="2019-08" db="EMBL/GenBank/DDBJ databases">
        <title>Seonamhaeicola sediminis sp. nov., isolated from marine sediment.</title>
        <authorList>
            <person name="Cao W.R."/>
        </authorList>
    </citation>
    <scope>NUCLEOTIDE SEQUENCE [LARGE SCALE GENOMIC DNA]</scope>
    <source>
        <strain evidence="1 2">B011</strain>
    </source>
</reference>
<dbReference type="Proteomes" id="UP000323930">
    <property type="component" value="Unassembled WGS sequence"/>
</dbReference>
<protein>
    <submittedName>
        <fullName evidence="1">GNAT family N-acetyltransferase</fullName>
    </submittedName>
</protein>
<gene>
    <name evidence="1" type="ORF">FUA24_23550</name>
</gene>
<keyword evidence="2" id="KW-1185">Reference proteome</keyword>
<keyword evidence="1" id="KW-0808">Transferase</keyword>
<accession>A0A5D0H9Y3</accession>
<dbReference type="SUPFAM" id="SSF55729">
    <property type="entry name" value="Acyl-CoA N-acyltransferases (Nat)"/>
    <property type="match status" value="1"/>
</dbReference>
<dbReference type="EMBL" id="VSDQ01000791">
    <property type="protein sequence ID" value="TYA68086.1"/>
    <property type="molecule type" value="Genomic_DNA"/>
</dbReference>
<name>A0A5D0H9Y3_9FLAO</name>
<dbReference type="InterPro" id="IPR016181">
    <property type="entry name" value="Acyl_CoA_acyltransferase"/>
</dbReference>
<dbReference type="AlphaFoldDB" id="A0A5D0H9Y3"/>
<comment type="caution">
    <text evidence="1">The sequence shown here is derived from an EMBL/GenBank/DDBJ whole genome shotgun (WGS) entry which is preliminary data.</text>
</comment>
<feature type="non-terminal residue" evidence="1">
    <location>
        <position position="1"/>
    </location>
</feature>
<organism evidence="1 2">
    <name type="scientific">Seonamhaeicola marinus</name>
    <dbReference type="NCBI Taxonomy" id="1912246"/>
    <lineage>
        <taxon>Bacteria</taxon>
        <taxon>Pseudomonadati</taxon>
        <taxon>Bacteroidota</taxon>
        <taxon>Flavobacteriia</taxon>
        <taxon>Flavobacteriales</taxon>
        <taxon>Flavobacteriaceae</taxon>
    </lineage>
</organism>
<dbReference type="Gene3D" id="3.40.630.30">
    <property type="match status" value="1"/>
</dbReference>
<dbReference type="GO" id="GO:0016740">
    <property type="term" value="F:transferase activity"/>
    <property type="evidence" value="ECO:0007669"/>
    <property type="project" value="UniProtKB-KW"/>
</dbReference>
<dbReference type="OrthoDB" id="9799096at2"/>
<evidence type="ECO:0000313" key="2">
    <source>
        <dbReference type="Proteomes" id="UP000323930"/>
    </source>
</evidence>
<evidence type="ECO:0000313" key="1">
    <source>
        <dbReference type="EMBL" id="TYA68086.1"/>
    </source>
</evidence>
<sequence>NKYHTVLGVLTLPNEASVKLHEKFGFKKVAHLKQVGFKFDQWQDVGMYQLILST</sequence>